<feature type="domain" description="Methyltransferase" evidence="4">
    <location>
        <begin position="46"/>
        <end position="129"/>
    </location>
</feature>
<dbReference type="Gene3D" id="3.40.50.150">
    <property type="entry name" value="Vaccinia Virus protein VP39"/>
    <property type="match status" value="1"/>
</dbReference>
<reference evidence="5 6" key="1">
    <citation type="submission" date="2018-07" db="EMBL/GenBank/DDBJ databases">
        <title>Chitinophaga K2CV101002-2 sp. nov., isolated from a monsoon evergreen broad-leaved forest soil.</title>
        <authorList>
            <person name="Lv Y."/>
        </authorList>
    </citation>
    <scope>NUCLEOTIDE SEQUENCE [LARGE SCALE GENOMIC DNA]</scope>
    <source>
        <strain evidence="5 6">GDMCC 1.1288</strain>
    </source>
</reference>
<dbReference type="PANTHER" id="PTHR43464:SF19">
    <property type="entry name" value="UBIQUINONE BIOSYNTHESIS O-METHYLTRANSFERASE, MITOCHONDRIAL"/>
    <property type="match status" value="1"/>
</dbReference>
<evidence type="ECO:0000256" key="3">
    <source>
        <dbReference type="ARBA" id="ARBA00022691"/>
    </source>
</evidence>
<keyword evidence="6" id="KW-1185">Reference proteome</keyword>
<organism evidence="5 6">
    <name type="scientific">Chitinophaga silvatica</name>
    <dbReference type="NCBI Taxonomy" id="2282649"/>
    <lineage>
        <taxon>Bacteria</taxon>
        <taxon>Pseudomonadati</taxon>
        <taxon>Bacteroidota</taxon>
        <taxon>Chitinophagia</taxon>
        <taxon>Chitinophagales</taxon>
        <taxon>Chitinophagaceae</taxon>
        <taxon>Chitinophaga</taxon>
    </lineage>
</organism>
<dbReference type="PANTHER" id="PTHR43464">
    <property type="entry name" value="METHYLTRANSFERASE"/>
    <property type="match status" value="1"/>
</dbReference>
<evidence type="ECO:0000313" key="5">
    <source>
        <dbReference type="EMBL" id="RFS19290.1"/>
    </source>
</evidence>
<dbReference type="SUPFAM" id="SSF53335">
    <property type="entry name" value="S-adenosyl-L-methionine-dependent methyltransferases"/>
    <property type="match status" value="1"/>
</dbReference>
<dbReference type="InterPro" id="IPR041698">
    <property type="entry name" value="Methyltransf_25"/>
</dbReference>
<evidence type="ECO:0000256" key="2">
    <source>
        <dbReference type="ARBA" id="ARBA00022679"/>
    </source>
</evidence>
<dbReference type="OrthoDB" id="9789123at2"/>
<gene>
    <name evidence="5" type="ORF">DVR12_23945</name>
</gene>
<dbReference type="AlphaFoldDB" id="A0A3E1Y3L6"/>
<sequence length="210" mass="23233">MDYTNQAVALFDKHATAYENKFMDVSLYKDSLDLLCANLTSPQASILEIACGPGNITKYLLQQSPDYKITATDLAPKMIELARQNNPSAKCEIMDGRDISTMPGSYDAIVCGFGLPYFSKENTIQFIIDSSLKLTKGGILYISTMEGDYLESGIQKSSSGDELYIYYHQEDYLVQTLLANGFTVIDNRKKLSTMTNGVKVVDLIIVAKKG</sequence>
<dbReference type="RefSeq" id="WP_116978343.1">
    <property type="nucleotide sequence ID" value="NZ_QPMM01000014.1"/>
</dbReference>
<dbReference type="Pfam" id="PF13649">
    <property type="entry name" value="Methyltransf_25"/>
    <property type="match status" value="1"/>
</dbReference>
<dbReference type="GO" id="GO:0032259">
    <property type="term" value="P:methylation"/>
    <property type="evidence" value="ECO:0007669"/>
    <property type="project" value="UniProtKB-KW"/>
</dbReference>
<dbReference type="EMBL" id="QPMM01000014">
    <property type="protein sequence ID" value="RFS19290.1"/>
    <property type="molecule type" value="Genomic_DNA"/>
</dbReference>
<evidence type="ECO:0000313" key="6">
    <source>
        <dbReference type="Proteomes" id="UP000260644"/>
    </source>
</evidence>
<keyword evidence="1 5" id="KW-0489">Methyltransferase</keyword>
<dbReference type="GO" id="GO:0008168">
    <property type="term" value="F:methyltransferase activity"/>
    <property type="evidence" value="ECO:0007669"/>
    <property type="project" value="UniProtKB-KW"/>
</dbReference>
<keyword evidence="2 5" id="KW-0808">Transferase</keyword>
<evidence type="ECO:0000259" key="4">
    <source>
        <dbReference type="Pfam" id="PF13649"/>
    </source>
</evidence>
<dbReference type="InterPro" id="IPR029063">
    <property type="entry name" value="SAM-dependent_MTases_sf"/>
</dbReference>
<comment type="caution">
    <text evidence="5">The sequence shown here is derived from an EMBL/GenBank/DDBJ whole genome shotgun (WGS) entry which is preliminary data.</text>
</comment>
<evidence type="ECO:0000256" key="1">
    <source>
        <dbReference type="ARBA" id="ARBA00022603"/>
    </source>
</evidence>
<name>A0A3E1Y3L6_9BACT</name>
<proteinExistence type="predicted"/>
<protein>
    <submittedName>
        <fullName evidence="5">Class I SAM-dependent methyltransferase</fullName>
    </submittedName>
</protein>
<keyword evidence="3" id="KW-0949">S-adenosyl-L-methionine</keyword>
<dbReference type="CDD" id="cd02440">
    <property type="entry name" value="AdoMet_MTases"/>
    <property type="match status" value="1"/>
</dbReference>
<accession>A0A3E1Y3L6</accession>
<dbReference type="Proteomes" id="UP000260644">
    <property type="component" value="Unassembled WGS sequence"/>
</dbReference>